<dbReference type="CDD" id="cd06869">
    <property type="entry name" value="PX_UP2_fungi"/>
    <property type="match status" value="1"/>
</dbReference>
<dbReference type="InterPro" id="IPR024554">
    <property type="entry name" value="LEC1-like_C"/>
</dbReference>
<name>G8YSW1_PICSO</name>
<dbReference type="Pfam" id="PF12828">
    <property type="entry name" value="PXB"/>
    <property type="match status" value="1"/>
</dbReference>
<evidence type="ECO:0000259" key="2">
    <source>
        <dbReference type="PROSITE" id="PS50195"/>
    </source>
</evidence>
<dbReference type="InParanoid" id="G8YSW1"/>
<dbReference type="PANTHER" id="PTHR47185">
    <property type="entry name" value="PX DOMAIN-CONTAINING PROTEIN YPR097W"/>
    <property type="match status" value="1"/>
</dbReference>
<dbReference type="InterPro" id="IPR024555">
    <property type="entry name" value="PX-associated"/>
</dbReference>
<evidence type="ECO:0000256" key="1">
    <source>
        <dbReference type="SAM" id="MobiDB-lite"/>
    </source>
</evidence>
<reference evidence="3 4" key="1">
    <citation type="journal article" date="2012" name="G3 (Bethesda)">
        <title>Pichia sorbitophila, an interspecies yeast hybrid reveals early steps of genome resolution following polyploidization.</title>
        <authorList>
            <person name="Leh Louis V."/>
            <person name="Despons L."/>
            <person name="Friedrich A."/>
            <person name="Martin T."/>
            <person name="Durrens P."/>
            <person name="Casaregola S."/>
            <person name="Neuveglise C."/>
            <person name="Fairhead C."/>
            <person name="Marck C."/>
            <person name="Cruz J.A."/>
            <person name="Straub M.L."/>
            <person name="Kugler V."/>
            <person name="Sacerdot C."/>
            <person name="Uzunov Z."/>
            <person name="Thierry A."/>
            <person name="Weiss S."/>
            <person name="Bleykasten C."/>
            <person name="De Montigny J."/>
            <person name="Jacques N."/>
            <person name="Jung P."/>
            <person name="Lemaire M."/>
            <person name="Mallet S."/>
            <person name="Morel G."/>
            <person name="Richard G.F."/>
            <person name="Sarkar A."/>
            <person name="Savel G."/>
            <person name="Schacherer J."/>
            <person name="Seret M.L."/>
            <person name="Talla E."/>
            <person name="Samson G."/>
            <person name="Jubin C."/>
            <person name="Poulain J."/>
            <person name="Vacherie B."/>
            <person name="Barbe V."/>
            <person name="Pelletier E."/>
            <person name="Sherman D.J."/>
            <person name="Westhof E."/>
            <person name="Weissenbach J."/>
            <person name="Baret P.V."/>
            <person name="Wincker P."/>
            <person name="Gaillardin C."/>
            <person name="Dujon B."/>
            <person name="Souciet J.L."/>
        </authorList>
    </citation>
    <scope>NUCLEOTIDE SEQUENCE [LARGE SCALE GENOMIC DNA]</scope>
    <source>
        <strain evidence="4">ATCC MYA-4447 / BCRC 22081 / CBS 7064 / NBRC 10061 / NRRL Y-12695</strain>
    </source>
</reference>
<dbReference type="InterPro" id="IPR036871">
    <property type="entry name" value="PX_dom_sf"/>
</dbReference>
<evidence type="ECO:0000313" key="4">
    <source>
        <dbReference type="Proteomes" id="UP000005222"/>
    </source>
</evidence>
<gene>
    <name evidence="3" type="primary">Piso0_000021</name>
    <name evidence="3" type="ORF">GNLVRS01_PISO0B00485g</name>
</gene>
<dbReference type="EMBL" id="FO082058">
    <property type="protein sequence ID" value="CCE73012.1"/>
    <property type="molecule type" value="Genomic_DNA"/>
</dbReference>
<protein>
    <submittedName>
        <fullName evidence="3">Piso0_000021 protein</fullName>
    </submittedName>
</protein>
<proteinExistence type="predicted"/>
<feature type="compositionally biased region" description="Low complexity" evidence="1">
    <location>
        <begin position="326"/>
        <end position="342"/>
    </location>
</feature>
<accession>G8YSW1</accession>
<dbReference type="OMA" id="QLWQDPE"/>
<dbReference type="GO" id="GO:0035091">
    <property type="term" value="F:phosphatidylinositol binding"/>
    <property type="evidence" value="ECO:0007669"/>
    <property type="project" value="InterPro"/>
</dbReference>
<dbReference type="InterPro" id="IPR001683">
    <property type="entry name" value="PX_dom"/>
</dbReference>
<dbReference type="PANTHER" id="PTHR47185:SF1">
    <property type="entry name" value="PX DOMAIN-CONTAINING PROTEIN YPR097W"/>
    <property type="match status" value="1"/>
</dbReference>
<feature type="domain" description="PX" evidence="2">
    <location>
        <begin position="219"/>
        <end position="387"/>
    </location>
</feature>
<keyword evidence="4" id="KW-1185">Reference proteome</keyword>
<dbReference type="Proteomes" id="UP000005222">
    <property type="component" value="Chromosome B"/>
</dbReference>
<dbReference type="SMART" id="SM00312">
    <property type="entry name" value="PX"/>
    <property type="match status" value="1"/>
</dbReference>
<dbReference type="STRING" id="559304.G8YSW1"/>
<dbReference type="FunCoup" id="G8YSW1">
    <property type="interactions" value="46"/>
</dbReference>
<dbReference type="eggNOG" id="KOG2273">
    <property type="taxonomic scope" value="Eukaryota"/>
</dbReference>
<dbReference type="Pfam" id="PF00787">
    <property type="entry name" value="PX"/>
    <property type="match status" value="1"/>
</dbReference>
<dbReference type="Pfam" id="PF12825">
    <property type="entry name" value="DUF3818"/>
    <property type="match status" value="1"/>
</dbReference>
<dbReference type="SUPFAM" id="SSF64268">
    <property type="entry name" value="PX domain"/>
    <property type="match status" value="1"/>
</dbReference>
<dbReference type="AlphaFoldDB" id="G8YSW1"/>
<evidence type="ECO:0000313" key="3">
    <source>
        <dbReference type="EMBL" id="CCE73012.1"/>
    </source>
</evidence>
<feature type="region of interest" description="Disordered" evidence="1">
    <location>
        <begin position="152"/>
        <end position="176"/>
    </location>
</feature>
<dbReference type="HOGENOM" id="CLU_007739_1_0_1"/>
<dbReference type="InterPro" id="IPR047168">
    <property type="entry name" value="LEC1-like"/>
</dbReference>
<organism evidence="3 4">
    <name type="scientific">Pichia sorbitophila (strain ATCC MYA-4447 / BCRC 22081 / CBS 7064 / NBRC 10061 / NRRL Y-12695)</name>
    <name type="common">Hybrid yeast</name>
    <dbReference type="NCBI Taxonomy" id="559304"/>
    <lineage>
        <taxon>Eukaryota</taxon>
        <taxon>Fungi</taxon>
        <taxon>Dikarya</taxon>
        <taxon>Ascomycota</taxon>
        <taxon>Saccharomycotina</taxon>
        <taxon>Pichiomycetes</taxon>
        <taxon>Debaryomycetaceae</taxon>
        <taxon>Millerozyma</taxon>
    </lineage>
</organism>
<sequence>MNVDSENGGLGSLSPTQEHFLKKYILERRLINELELLNKPDCCEVFGPPFKCSQAKESDHSIPLLNFFFHEFVEKFPFITNNSASVQLSFWQNTVQPFVQSFNSKHISDSEERSEVTTKRRQMGSKLLSSLLVFFNSTIVTNKDLEYLNSEHLQGTSSGPLDRLSKGPSAKVRSPDIDAHGDLDDYKAMKFTNNVFINIVAVRAPKLPPPGPVTSEKSAWNFLPSISFSSGEATPRHHYEFVIQVVEEIKNDKHVSPSYRSHFIARSYRDFQLLQSRLRKKYPGLMATEIPKLPSKFKNDDGLVLEQEITRAVKRSETKSRIIDTSSQELSSHNSSNSQSSSSKKKPFAREKLRLALRGYLRLILSHPEIVHSEIFRDFLYNKELSYDSLSKEELEDYNNRVNHEKSILKTQYEYQKRTASAIYELAKSFEEFKAELIKNPNTLSHLFREVGTCESLANLSPLLRSFIEWSKLQAASTIYQVFLSVDNSSEWLSKCKKFHLFFPYSIMYGILKYTNPMKIVSRVMDLLLAELPTFSSPFWFLKKATSHDTPKQNSKNLLSLIFIMLLDEDLNDFKKELKEIKEDKLSHIYDIFIERIDSYVGETDESSVEEIKNRSKVQKQDLLLTILEDERIQPRLSKTDFKTLSSIKQSREYYDQLKDKKTLKEAELYFNLKQYWLIQLRKKDKELMKQLWQEPELIKLLRDFLTIFYQPLMKIFAKCKIHLVFKDFQSFMDDLMNELTLLNDGDVFILTPMEIFERSKAIFDKHEEALWQFIHNVYANDEDGIFIKFVAWIEKFLLCLRLKFSNTSMVSIDFEKICPKDIDISKVKKQLNNHIYYTLKKRAVVTSYLSRKKDDPEVMKSEQDKINKQWDAINTPLTDGIKMSEMGLNEADMLDFDDLNFDFSKNEDGIDKDFQNELAIINEKLSDLDTSELDRFDAPVQSYLISLLSGISVADI</sequence>
<feature type="region of interest" description="Disordered" evidence="1">
    <location>
        <begin position="316"/>
        <end position="347"/>
    </location>
</feature>
<dbReference type="PROSITE" id="PS50195">
    <property type="entry name" value="PX"/>
    <property type="match status" value="1"/>
</dbReference>
<dbReference type="OrthoDB" id="2117459at2759"/>
<dbReference type="Gene3D" id="3.30.1520.10">
    <property type="entry name" value="Phox-like domain"/>
    <property type="match status" value="1"/>
</dbReference>